<dbReference type="CDD" id="cd01639">
    <property type="entry name" value="IMPase"/>
    <property type="match status" value="1"/>
</dbReference>
<dbReference type="InterPro" id="IPR033942">
    <property type="entry name" value="IMPase"/>
</dbReference>
<dbReference type="EC" id="3.1.3.25" evidence="5"/>
<protein>
    <recommendedName>
        <fullName evidence="5">Inositol-1-monophosphatase</fullName>
        <ecNumber evidence="5">3.1.3.25</ecNumber>
    </recommendedName>
</protein>
<keyword evidence="3 5" id="KW-0479">Metal-binding</keyword>
<evidence type="ECO:0000256" key="4">
    <source>
        <dbReference type="ARBA" id="ARBA00022842"/>
    </source>
</evidence>
<dbReference type="SUPFAM" id="SSF56655">
    <property type="entry name" value="Carbohydrate phosphatase"/>
    <property type="match status" value="1"/>
</dbReference>
<keyword evidence="7" id="KW-1185">Reference proteome</keyword>
<keyword evidence="4 5" id="KW-0460">Magnesium</keyword>
<evidence type="ECO:0000256" key="2">
    <source>
        <dbReference type="ARBA" id="ARBA00001946"/>
    </source>
</evidence>
<comment type="caution">
    <text evidence="6">The sequence shown here is derived from an EMBL/GenBank/DDBJ whole genome shotgun (WGS) entry which is preliminary data.</text>
</comment>
<dbReference type="PROSITE" id="PS00630">
    <property type="entry name" value="IMP_2"/>
    <property type="match status" value="1"/>
</dbReference>
<evidence type="ECO:0000256" key="1">
    <source>
        <dbReference type="ARBA" id="ARBA00001033"/>
    </source>
</evidence>
<gene>
    <name evidence="6" type="ORF">H8Z76_12130</name>
</gene>
<reference evidence="6 7" key="1">
    <citation type="submission" date="2020-08" db="EMBL/GenBank/DDBJ databases">
        <title>Genome public.</title>
        <authorList>
            <person name="Liu C."/>
            <person name="Sun Q."/>
        </authorList>
    </citation>
    <scope>NUCLEOTIDE SEQUENCE [LARGE SCALE GENOMIC DNA]</scope>
    <source>
        <strain evidence="6 7">BX0805</strain>
    </source>
</reference>
<dbReference type="PANTHER" id="PTHR20854">
    <property type="entry name" value="INOSITOL MONOPHOSPHATASE"/>
    <property type="match status" value="1"/>
</dbReference>
<comment type="catalytic activity">
    <reaction evidence="1 5">
        <text>a myo-inositol phosphate + H2O = myo-inositol + phosphate</text>
        <dbReference type="Rhea" id="RHEA:24056"/>
        <dbReference type="ChEBI" id="CHEBI:15377"/>
        <dbReference type="ChEBI" id="CHEBI:17268"/>
        <dbReference type="ChEBI" id="CHEBI:43474"/>
        <dbReference type="ChEBI" id="CHEBI:84139"/>
        <dbReference type="EC" id="3.1.3.25"/>
    </reaction>
</comment>
<dbReference type="Gene3D" id="3.30.540.10">
    <property type="entry name" value="Fructose-1,6-Bisphosphatase, subunit A, domain 1"/>
    <property type="match status" value="1"/>
</dbReference>
<dbReference type="Proteomes" id="UP000621540">
    <property type="component" value="Unassembled WGS sequence"/>
</dbReference>
<dbReference type="Pfam" id="PF00459">
    <property type="entry name" value="Inositol_P"/>
    <property type="match status" value="1"/>
</dbReference>
<organism evidence="6 7">
    <name type="scientific">Roseburia yibonii</name>
    <dbReference type="NCBI Taxonomy" id="2763063"/>
    <lineage>
        <taxon>Bacteria</taxon>
        <taxon>Bacillati</taxon>
        <taxon>Bacillota</taxon>
        <taxon>Clostridia</taxon>
        <taxon>Lachnospirales</taxon>
        <taxon>Lachnospiraceae</taxon>
        <taxon>Roseburia</taxon>
    </lineage>
</organism>
<comment type="similarity">
    <text evidence="5">Belongs to the inositol monophosphatase superfamily.</text>
</comment>
<evidence type="ECO:0000313" key="6">
    <source>
        <dbReference type="EMBL" id="MBC5754744.1"/>
    </source>
</evidence>
<dbReference type="PANTHER" id="PTHR20854:SF4">
    <property type="entry name" value="INOSITOL-1-MONOPHOSPHATASE-RELATED"/>
    <property type="match status" value="1"/>
</dbReference>
<dbReference type="PRINTS" id="PR00377">
    <property type="entry name" value="IMPHPHTASES"/>
</dbReference>
<dbReference type="RefSeq" id="WP_186982610.1">
    <property type="nucleotide sequence ID" value="NZ_JACOQH010000010.1"/>
</dbReference>
<evidence type="ECO:0000256" key="3">
    <source>
        <dbReference type="ARBA" id="ARBA00022723"/>
    </source>
</evidence>
<evidence type="ECO:0000256" key="5">
    <source>
        <dbReference type="RuleBase" id="RU364068"/>
    </source>
</evidence>
<proteinExistence type="inferred from homology"/>
<sequence>MVETEKIIEVVKRTKPFFRDREAVGNIRVKGLADYATQVDDGVQKFLAEELKKMYPDIGFLGEESYAGEQVSGRMWIVDPVDGTTNLIHHYRQSVVSVALASEGEIVLGIIYHPYTEELYCAEAGKGAYKNGVPIHVSPVKELSHSLIAVGTSPYYHEYAADNFAVFQKIFLQCEDIRRSGSAAFDLAHVAEGSTEAYFERNLKIWDYAAGLLLIREAGGDVTDYEGNPIRLTSTINNIVADNGHLGEEIRAIINE</sequence>
<dbReference type="InterPro" id="IPR000760">
    <property type="entry name" value="Inositol_monophosphatase-like"/>
</dbReference>
<evidence type="ECO:0000313" key="7">
    <source>
        <dbReference type="Proteomes" id="UP000621540"/>
    </source>
</evidence>
<name>A0ABR7ID75_9FIRM</name>
<accession>A0ABR7ID75</accession>
<dbReference type="EMBL" id="JACOQH010000010">
    <property type="protein sequence ID" value="MBC5754744.1"/>
    <property type="molecule type" value="Genomic_DNA"/>
</dbReference>
<comment type="cofactor">
    <cofactor evidence="2 5">
        <name>Mg(2+)</name>
        <dbReference type="ChEBI" id="CHEBI:18420"/>
    </cofactor>
</comment>
<keyword evidence="5" id="KW-0378">Hydrolase</keyword>
<dbReference type="Gene3D" id="3.40.190.80">
    <property type="match status" value="1"/>
</dbReference>
<dbReference type="InterPro" id="IPR020550">
    <property type="entry name" value="Inositol_monophosphatase_CS"/>
</dbReference>